<accession>A0A085N2D0</accession>
<dbReference type="Proteomes" id="UP000030758">
    <property type="component" value="Unassembled WGS sequence"/>
</dbReference>
<evidence type="ECO:0000259" key="2">
    <source>
        <dbReference type="Pfam" id="PF02221"/>
    </source>
</evidence>
<evidence type="ECO:0000256" key="1">
    <source>
        <dbReference type="SAM" id="SignalP"/>
    </source>
</evidence>
<dbReference type="InterPro" id="IPR014756">
    <property type="entry name" value="Ig_E-set"/>
</dbReference>
<proteinExistence type="predicted"/>
<keyword evidence="1" id="KW-0732">Signal</keyword>
<dbReference type="EMBL" id="KL367569">
    <property type="protein sequence ID" value="KFD63626.1"/>
    <property type="molecule type" value="Genomic_DNA"/>
</dbReference>
<protein>
    <recommendedName>
        <fullName evidence="2">MD-2-related lipid-recognition domain-containing protein</fullName>
    </recommendedName>
</protein>
<feature type="signal peptide" evidence="1">
    <location>
        <begin position="1"/>
        <end position="23"/>
    </location>
</feature>
<dbReference type="InterPro" id="IPR003172">
    <property type="entry name" value="ML_dom"/>
</dbReference>
<reference evidence="3" key="1">
    <citation type="journal article" date="2014" name="Nat. Genet.">
        <title>Genome and transcriptome of the porcine whipworm Trichuris suis.</title>
        <authorList>
            <person name="Jex A.R."/>
            <person name="Nejsum P."/>
            <person name="Schwarz E.M."/>
            <person name="Hu L."/>
            <person name="Young N.D."/>
            <person name="Hall R.S."/>
            <person name="Korhonen P.K."/>
            <person name="Liao S."/>
            <person name="Thamsborg S."/>
            <person name="Xia J."/>
            <person name="Xu P."/>
            <person name="Wang S."/>
            <person name="Scheerlinck J.P."/>
            <person name="Hofmann A."/>
            <person name="Sternberg P.W."/>
            <person name="Wang J."/>
            <person name="Gasser R.B."/>
        </authorList>
    </citation>
    <scope>NUCLEOTIDE SEQUENCE [LARGE SCALE GENOMIC DNA]</scope>
    <source>
        <strain evidence="3">DCEP-RM93F</strain>
    </source>
</reference>
<feature type="domain" description="MD-2-related lipid-recognition" evidence="2">
    <location>
        <begin position="26"/>
        <end position="125"/>
    </location>
</feature>
<dbReference type="AlphaFoldDB" id="A0A085N2D0"/>
<gene>
    <name evidence="3" type="ORF">M514_09677</name>
</gene>
<feature type="chain" id="PRO_5001795659" description="MD-2-related lipid-recognition domain-containing protein" evidence="1">
    <location>
        <begin position="24"/>
        <end position="197"/>
    </location>
</feature>
<sequence>MLSNYKVLKCYLFIVAYCLYVGGESIEYEDCGSKSKVIWVQVDPCDDRFNCTLTKGSKAEFSVRFMPKNMILDFKAIAYIQIGDGWPMYKFPMAAGCETVREVCNVDDGEEATYRTPFVVPNELTSRFMMAVTPNRTENFPNTILRTMFLVALIWRQQRDSVTLDRSDKVNVQFVLLDQDEQTLLCLRMSGRVGDPK</sequence>
<dbReference type="SUPFAM" id="SSF81296">
    <property type="entry name" value="E set domains"/>
    <property type="match status" value="1"/>
</dbReference>
<organism evidence="3">
    <name type="scientific">Trichuris suis</name>
    <name type="common">pig whipworm</name>
    <dbReference type="NCBI Taxonomy" id="68888"/>
    <lineage>
        <taxon>Eukaryota</taxon>
        <taxon>Metazoa</taxon>
        <taxon>Ecdysozoa</taxon>
        <taxon>Nematoda</taxon>
        <taxon>Enoplea</taxon>
        <taxon>Dorylaimia</taxon>
        <taxon>Trichinellida</taxon>
        <taxon>Trichuridae</taxon>
        <taxon>Trichuris</taxon>
    </lineage>
</organism>
<dbReference type="Pfam" id="PF02221">
    <property type="entry name" value="E1_DerP2_DerF2"/>
    <property type="match status" value="1"/>
</dbReference>
<name>A0A085N2D0_9BILA</name>
<dbReference type="Gene3D" id="2.60.40.770">
    <property type="match status" value="1"/>
</dbReference>
<evidence type="ECO:0000313" key="3">
    <source>
        <dbReference type="EMBL" id="KFD63626.1"/>
    </source>
</evidence>